<reference evidence="2" key="2">
    <citation type="submission" date="2020-09" db="EMBL/GenBank/DDBJ databases">
        <authorList>
            <person name="Sun Q."/>
            <person name="Zhou Y."/>
        </authorList>
    </citation>
    <scope>NUCLEOTIDE SEQUENCE</scope>
    <source>
        <strain evidence="2">CGMCC 4.7403</strain>
    </source>
</reference>
<dbReference type="AlphaFoldDB" id="A0A919DLQ5"/>
<feature type="compositionally biased region" description="Polar residues" evidence="1">
    <location>
        <begin position="127"/>
        <end position="137"/>
    </location>
</feature>
<dbReference type="EMBL" id="BNAT01000051">
    <property type="protein sequence ID" value="GHE61038.1"/>
    <property type="molecule type" value="Genomic_DNA"/>
</dbReference>
<evidence type="ECO:0000313" key="2">
    <source>
        <dbReference type="EMBL" id="GHE61038.1"/>
    </source>
</evidence>
<comment type="caution">
    <text evidence="2">The sequence shown here is derived from an EMBL/GenBank/DDBJ whole genome shotgun (WGS) entry which is preliminary data.</text>
</comment>
<reference evidence="2" key="1">
    <citation type="journal article" date="2014" name="Int. J. Syst. Evol. Microbiol.">
        <title>Complete genome sequence of Corynebacterium casei LMG S-19264T (=DSM 44701T), isolated from a smear-ripened cheese.</title>
        <authorList>
            <consortium name="US DOE Joint Genome Institute (JGI-PGF)"/>
            <person name="Walter F."/>
            <person name="Albersmeier A."/>
            <person name="Kalinowski J."/>
            <person name="Ruckert C."/>
        </authorList>
    </citation>
    <scope>NUCLEOTIDE SEQUENCE</scope>
    <source>
        <strain evidence="2">CGMCC 4.7403</strain>
    </source>
</reference>
<keyword evidence="3" id="KW-1185">Reference proteome</keyword>
<dbReference type="SUPFAM" id="SSF54593">
    <property type="entry name" value="Glyoxalase/Bleomycin resistance protein/Dihydroxybiphenyl dioxygenase"/>
    <property type="match status" value="1"/>
</dbReference>
<name>A0A919DLQ5_9ACTN</name>
<dbReference type="InterPro" id="IPR029068">
    <property type="entry name" value="Glyas_Bleomycin-R_OHBP_Dase"/>
</dbReference>
<gene>
    <name evidence="2" type="ORF">GCM10017771_84320</name>
</gene>
<evidence type="ECO:0008006" key="4">
    <source>
        <dbReference type="Google" id="ProtNLM"/>
    </source>
</evidence>
<protein>
    <recommendedName>
        <fullName evidence="4">Glyoxalase</fullName>
    </recommendedName>
</protein>
<feature type="region of interest" description="Disordered" evidence="1">
    <location>
        <begin position="127"/>
        <end position="157"/>
    </location>
</feature>
<evidence type="ECO:0000313" key="3">
    <source>
        <dbReference type="Proteomes" id="UP000603227"/>
    </source>
</evidence>
<sequence>MSRPSHGTLHHVELWVPDLHCALASLGWLLEALGYAFFQSWDGGRSWQLGPTYLVIEQSPALTAERHDRCRPGLNHLAFHVEDATTVERLAAGATQHGWHLMFPERHPYAGGGQHYAAYQWRTTTASKSNSSRSTHPNKTEINRSTSLDDYSGWPGA</sequence>
<accession>A0A919DLQ5</accession>
<dbReference type="Gene3D" id="3.10.180.10">
    <property type="entry name" value="2,3-Dihydroxybiphenyl 1,2-Dioxygenase, domain 1"/>
    <property type="match status" value="1"/>
</dbReference>
<proteinExistence type="predicted"/>
<dbReference type="Pfam" id="PF13669">
    <property type="entry name" value="Glyoxalase_4"/>
    <property type="match status" value="1"/>
</dbReference>
<evidence type="ECO:0000256" key="1">
    <source>
        <dbReference type="SAM" id="MobiDB-lite"/>
    </source>
</evidence>
<dbReference type="Proteomes" id="UP000603227">
    <property type="component" value="Unassembled WGS sequence"/>
</dbReference>
<organism evidence="2 3">
    <name type="scientific">Streptomyces capitiformicae</name>
    <dbReference type="NCBI Taxonomy" id="2014920"/>
    <lineage>
        <taxon>Bacteria</taxon>
        <taxon>Bacillati</taxon>
        <taxon>Actinomycetota</taxon>
        <taxon>Actinomycetes</taxon>
        <taxon>Kitasatosporales</taxon>
        <taxon>Streptomycetaceae</taxon>
        <taxon>Streptomyces</taxon>
    </lineage>
</organism>